<evidence type="ECO:0000256" key="5">
    <source>
        <dbReference type="RuleBase" id="RU004168"/>
    </source>
</evidence>
<evidence type="ECO:0000313" key="7">
    <source>
        <dbReference type="EMBL" id="PJC23646.1"/>
    </source>
</evidence>
<sequence length="115" mass="12900">MLKAKVFGFVQGVNYRVYAKKSADLKGIKGYVKNLSDGNVEVVADGTKEALDSFVEDLKKGPMFAKVSRVDYSFSSKDGNFMSFEIVRDSNYLVDQIKAYYRFLANIISNARSSK</sequence>
<dbReference type="PROSITE" id="PS51160">
    <property type="entry name" value="ACYLPHOSPHATASE_3"/>
    <property type="match status" value="1"/>
</dbReference>
<keyword evidence="4 7" id="KW-0378">Hydrolase</keyword>
<protein>
    <recommendedName>
        <fullName evidence="2 4">acylphosphatase</fullName>
        <ecNumber evidence="2 4">3.6.1.7</ecNumber>
    </recommendedName>
</protein>
<dbReference type="PROSITE" id="PS00151">
    <property type="entry name" value="ACYLPHOSPHATASE_2"/>
    <property type="match status" value="1"/>
</dbReference>
<dbReference type="InterPro" id="IPR001792">
    <property type="entry name" value="Acylphosphatase-like_dom"/>
</dbReference>
<feature type="active site" evidence="4">
    <location>
        <position position="16"/>
    </location>
</feature>
<comment type="caution">
    <text evidence="7">The sequence shown here is derived from an EMBL/GenBank/DDBJ whole genome shotgun (WGS) entry which is preliminary data.</text>
</comment>
<evidence type="ECO:0000259" key="6">
    <source>
        <dbReference type="PROSITE" id="PS51160"/>
    </source>
</evidence>
<dbReference type="InterPro" id="IPR036046">
    <property type="entry name" value="Acylphosphatase-like_dom_sf"/>
</dbReference>
<organism evidence="7 8">
    <name type="scientific">candidate division WWE3 bacterium CG_4_9_14_0_2_um_filter_35_11</name>
    <dbReference type="NCBI Taxonomy" id="1975077"/>
    <lineage>
        <taxon>Bacteria</taxon>
        <taxon>Katanobacteria</taxon>
    </lineage>
</organism>
<dbReference type="EC" id="3.6.1.7" evidence="2 4"/>
<evidence type="ECO:0000256" key="3">
    <source>
        <dbReference type="ARBA" id="ARBA00047645"/>
    </source>
</evidence>
<comment type="similarity">
    <text evidence="1 5">Belongs to the acylphosphatase family.</text>
</comment>
<dbReference type="InterPro" id="IPR017968">
    <property type="entry name" value="Acylphosphatase_CS"/>
</dbReference>
<dbReference type="Pfam" id="PF00708">
    <property type="entry name" value="Acylphosphatase"/>
    <property type="match status" value="1"/>
</dbReference>
<dbReference type="Proteomes" id="UP000229756">
    <property type="component" value="Unassembled WGS sequence"/>
</dbReference>
<dbReference type="Gene3D" id="3.30.70.100">
    <property type="match status" value="1"/>
</dbReference>
<dbReference type="PANTHER" id="PTHR47268">
    <property type="entry name" value="ACYLPHOSPHATASE"/>
    <property type="match status" value="1"/>
</dbReference>
<evidence type="ECO:0000313" key="8">
    <source>
        <dbReference type="Proteomes" id="UP000229756"/>
    </source>
</evidence>
<accession>A0A2M8ELM7</accession>
<evidence type="ECO:0000256" key="2">
    <source>
        <dbReference type="ARBA" id="ARBA00012150"/>
    </source>
</evidence>
<evidence type="ECO:0000256" key="1">
    <source>
        <dbReference type="ARBA" id="ARBA00005614"/>
    </source>
</evidence>
<proteinExistence type="inferred from homology"/>
<dbReference type="SUPFAM" id="SSF54975">
    <property type="entry name" value="Acylphosphatase/BLUF domain-like"/>
    <property type="match status" value="1"/>
</dbReference>
<dbReference type="EMBL" id="PFSJ01000019">
    <property type="protein sequence ID" value="PJC23646.1"/>
    <property type="molecule type" value="Genomic_DNA"/>
</dbReference>
<reference evidence="8" key="1">
    <citation type="submission" date="2017-09" db="EMBL/GenBank/DDBJ databases">
        <title>Depth-based differentiation of microbial function through sediment-hosted aquifers and enrichment of novel symbionts in the deep terrestrial subsurface.</title>
        <authorList>
            <person name="Probst A.J."/>
            <person name="Ladd B."/>
            <person name="Jarett J.K."/>
            <person name="Geller-Mcgrath D.E."/>
            <person name="Sieber C.M.K."/>
            <person name="Emerson J.B."/>
            <person name="Anantharaman K."/>
            <person name="Thomas B.C."/>
            <person name="Malmstrom R."/>
            <person name="Stieglmeier M."/>
            <person name="Klingl A."/>
            <person name="Woyke T."/>
            <person name="Ryan C.M."/>
            <person name="Banfield J.F."/>
        </authorList>
    </citation>
    <scope>NUCLEOTIDE SEQUENCE [LARGE SCALE GENOMIC DNA]</scope>
</reference>
<dbReference type="PANTHER" id="PTHR47268:SF4">
    <property type="entry name" value="ACYLPHOSPHATASE"/>
    <property type="match status" value="1"/>
</dbReference>
<dbReference type="GO" id="GO:0003998">
    <property type="term" value="F:acylphosphatase activity"/>
    <property type="evidence" value="ECO:0007669"/>
    <property type="project" value="UniProtKB-EC"/>
</dbReference>
<dbReference type="InterPro" id="IPR020456">
    <property type="entry name" value="Acylphosphatase"/>
</dbReference>
<dbReference type="AlphaFoldDB" id="A0A2M8ELM7"/>
<gene>
    <name evidence="7" type="ORF">CO058_02620</name>
</gene>
<evidence type="ECO:0000256" key="4">
    <source>
        <dbReference type="PROSITE-ProRule" id="PRU00520"/>
    </source>
</evidence>
<feature type="active site" evidence="4">
    <location>
        <position position="34"/>
    </location>
</feature>
<feature type="domain" description="Acylphosphatase-like" evidence="6">
    <location>
        <begin position="1"/>
        <end position="88"/>
    </location>
</feature>
<name>A0A2M8ELM7_UNCKA</name>
<comment type="catalytic activity">
    <reaction evidence="3 4">
        <text>an acyl phosphate + H2O = a carboxylate + phosphate + H(+)</text>
        <dbReference type="Rhea" id="RHEA:14965"/>
        <dbReference type="ChEBI" id="CHEBI:15377"/>
        <dbReference type="ChEBI" id="CHEBI:15378"/>
        <dbReference type="ChEBI" id="CHEBI:29067"/>
        <dbReference type="ChEBI" id="CHEBI:43474"/>
        <dbReference type="ChEBI" id="CHEBI:59918"/>
        <dbReference type="EC" id="3.6.1.7"/>
    </reaction>
</comment>